<evidence type="ECO:0000313" key="7">
    <source>
        <dbReference type="EMBL" id="KAL0581591.1"/>
    </source>
</evidence>
<evidence type="ECO:0000256" key="4">
    <source>
        <dbReference type="ARBA" id="ARBA00023002"/>
    </source>
</evidence>
<dbReference type="SUPFAM" id="SSF51905">
    <property type="entry name" value="FAD/NAD(P)-binding domain"/>
    <property type="match status" value="1"/>
</dbReference>
<evidence type="ECO:0000256" key="3">
    <source>
        <dbReference type="ARBA" id="ARBA00022827"/>
    </source>
</evidence>
<sequence>MVFKDLNPNVPSVTLESGATFSADLIIGADGIHSVVRGCVVGHNTLPLSAPVGDMAYRATVSTEHFLADPDLKDLVENPRINCWMGPFKHIIGYCIRDRKEFNLVMLGPDNESAYSWTAKGDRSEVKAVFSEWEPRLQKIISHIKDVLKTKLVICAPLKTWTHSSGKVTLMGDACHPMLPYRAQGAAMAVEDAAVLGNLFSRLQSRSQIPMLLKAYEEIRYRRATDMQTGSADNRRLFHMTDGPEQQARDATMLSAMEKATQPEIDGHNDHSNNDTPWGSKSRNAELFGYDADEVVDRWWRNYRSGKIQVLANL</sequence>
<organism evidence="7 8">
    <name type="scientific">Marasmius crinis-equi</name>
    <dbReference type="NCBI Taxonomy" id="585013"/>
    <lineage>
        <taxon>Eukaryota</taxon>
        <taxon>Fungi</taxon>
        <taxon>Dikarya</taxon>
        <taxon>Basidiomycota</taxon>
        <taxon>Agaricomycotina</taxon>
        <taxon>Agaricomycetes</taxon>
        <taxon>Agaricomycetidae</taxon>
        <taxon>Agaricales</taxon>
        <taxon>Marasmiineae</taxon>
        <taxon>Marasmiaceae</taxon>
        <taxon>Marasmius</taxon>
    </lineage>
</organism>
<evidence type="ECO:0000256" key="5">
    <source>
        <dbReference type="ARBA" id="ARBA00023033"/>
    </source>
</evidence>
<keyword evidence="4" id="KW-0560">Oxidoreductase</keyword>
<dbReference type="Proteomes" id="UP001465976">
    <property type="component" value="Unassembled WGS sequence"/>
</dbReference>
<feature type="domain" description="FAD-binding" evidence="6">
    <location>
        <begin position="14"/>
        <end position="227"/>
    </location>
</feature>
<comment type="caution">
    <text evidence="7">The sequence shown here is derived from an EMBL/GenBank/DDBJ whole genome shotgun (WGS) entry which is preliminary data.</text>
</comment>
<dbReference type="Gene3D" id="3.50.50.60">
    <property type="entry name" value="FAD/NAD(P)-binding domain"/>
    <property type="match status" value="1"/>
</dbReference>
<evidence type="ECO:0000256" key="2">
    <source>
        <dbReference type="ARBA" id="ARBA00022630"/>
    </source>
</evidence>
<accession>A0ABR3G1B8</accession>
<dbReference type="InterPro" id="IPR050493">
    <property type="entry name" value="FAD-dep_Monooxygenase_BioMet"/>
</dbReference>
<evidence type="ECO:0000259" key="6">
    <source>
        <dbReference type="Pfam" id="PF01494"/>
    </source>
</evidence>
<dbReference type="PRINTS" id="PR00420">
    <property type="entry name" value="RNGMNOXGNASE"/>
</dbReference>
<keyword evidence="3" id="KW-0274">FAD</keyword>
<protein>
    <recommendedName>
        <fullName evidence="6">FAD-binding domain-containing protein</fullName>
    </recommendedName>
</protein>
<evidence type="ECO:0000313" key="8">
    <source>
        <dbReference type="Proteomes" id="UP001465976"/>
    </source>
</evidence>
<dbReference type="EMBL" id="JBAHYK010000007">
    <property type="protein sequence ID" value="KAL0581591.1"/>
    <property type="molecule type" value="Genomic_DNA"/>
</dbReference>
<keyword evidence="8" id="KW-1185">Reference proteome</keyword>
<keyword evidence="5" id="KW-0503">Monooxygenase</keyword>
<dbReference type="PANTHER" id="PTHR13789">
    <property type="entry name" value="MONOOXYGENASE"/>
    <property type="match status" value="1"/>
</dbReference>
<name>A0ABR3G1B8_9AGAR</name>
<comment type="similarity">
    <text evidence="1">Belongs to the paxM FAD-dependent monooxygenase family.</text>
</comment>
<evidence type="ECO:0000256" key="1">
    <source>
        <dbReference type="ARBA" id="ARBA00007992"/>
    </source>
</evidence>
<reference evidence="7 8" key="1">
    <citation type="submission" date="2024-02" db="EMBL/GenBank/DDBJ databases">
        <title>A draft genome for the cacao thread blight pathogen Marasmius crinis-equi.</title>
        <authorList>
            <person name="Cohen S.P."/>
            <person name="Baruah I.K."/>
            <person name="Amoako-Attah I."/>
            <person name="Bukari Y."/>
            <person name="Meinhardt L.W."/>
            <person name="Bailey B.A."/>
        </authorList>
    </citation>
    <scope>NUCLEOTIDE SEQUENCE [LARGE SCALE GENOMIC DNA]</scope>
    <source>
        <strain evidence="7 8">GH-76</strain>
    </source>
</reference>
<dbReference type="SUPFAM" id="SSF54373">
    <property type="entry name" value="FAD-linked reductases, C-terminal domain"/>
    <property type="match status" value="1"/>
</dbReference>
<dbReference type="InterPro" id="IPR036188">
    <property type="entry name" value="FAD/NAD-bd_sf"/>
</dbReference>
<dbReference type="InterPro" id="IPR002938">
    <property type="entry name" value="FAD-bd"/>
</dbReference>
<proteinExistence type="inferred from homology"/>
<gene>
    <name evidence="7" type="ORF">V5O48_000407</name>
</gene>
<dbReference type="PANTHER" id="PTHR13789:SF147">
    <property type="entry name" value="PUTATIVE (AFU_ORTHOLOGUE AFUA_2G01950)-RELATED"/>
    <property type="match status" value="1"/>
</dbReference>
<keyword evidence="2" id="KW-0285">Flavoprotein</keyword>
<dbReference type="Pfam" id="PF01494">
    <property type="entry name" value="FAD_binding_3"/>
    <property type="match status" value="1"/>
</dbReference>